<evidence type="ECO:0000256" key="1">
    <source>
        <dbReference type="ARBA" id="ARBA00008874"/>
    </source>
</evidence>
<feature type="region of interest" description="Disordered" evidence="11">
    <location>
        <begin position="786"/>
        <end position="810"/>
    </location>
</feature>
<evidence type="ECO:0000256" key="7">
    <source>
        <dbReference type="ARBA" id="ARBA00022840"/>
    </source>
</evidence>
<feature type="compositionally biased region" description="Basic and acidic residues" evidence="11">
    <location>
        <begin position="305"/>
        <end position="328"/>
    </location>
</feature>
<dbReference type="PANTHER" id="PTHR48012:SF10">
    <property type="entry name" value="FI20177P1"/>
    <property type="match status" value="1"/>
</dbReference>
<feature type="compositionally biased region" description="Basic and acidic residues" evidence="11">
    <location>
        <begin position="798"/>
        <end position="810"/>
    </location>
</feature>
<keyword evidence="6 13" id="KW-0418">Kinase</keyword>
<keyword evidence="5 10" id="KW-0547">Nucleotide-binding</keyword>
<evidence type="ECO:0000313" key="14">
    <source>
        <dbReference type="Proteomes" id="UP001447188"/>
    </source>
</evidence>
<dbReference type="CDD" id="cd06609">
    <property type="entry name" value="STKc_MST3_like"/>
    <property type="match status" value="1"/>
</dbReference>
<dbReference type="EC" id="2.7.11.1" evidence="2"/>
<comment type="similarity">
    <text evidence="1">Belongs to the protein kinase superfamily. STE Ser/Thr protein kinase family. STE20 subfamily.</text>
</comment>
<evidence type="ECO:0000256" key="6">
    <source>
        <dbReference type="ARBA" id="ARBA00022777"/>
    </source>
</evidence>
<dbReference type="EMBL" id="JBBBZM010000126">
    <property type="protein sequence ID" value="KAL0633418.1"/>
    <property type="molecule type" value="Genomic_DNA"/>
</dbReference>
<dbReference type="InterPro" id="IPR011009">
    <property type="entry name" value="Kinase-like_dom_sf"/>
</dbReference>
<evidence type="ECO:0000256" key="3">
    <source>
        <dbReference type="ARBA" id="ARBA00022527"/>
    </source>
</evidence>
<organism evidence="13 14">
    <name type="scientific">Discina gigas</name>
    <dbReference type="NCBI Taxonomy" id="1032678"/>
    <lineage>
        <taxon>Eukaryota</taxon>
        <taxon>Fungi</taxon>
        <taxon>Dikarya</taxon>
        <taxon>Ascomycota</taxon>
        <taxon>Pezizomycotina</taxon>
        <taxon>Pezizomycetes</taxon>
        <taxon>Pezizales</taxon>
        <taxon>Discinaceae</taxon>
        <taxon>Discina</taxon>
    </lineage>
</organism>
<dbReference type="InterPro" id="IPR017441">
    <property type="entry name" value="Protein_kinase_ATP_BS"/>
</dbReference>
<evidence type="ECO:0000313" key="13">
    <source>
        <dbReference type="EMBL" id="KAL0633418.1"/>
    </source>
</evidence>
<dbReference type="GO" id="GO:0004674">
    <property type="term" value="F:protein serine/threonine kinase activity"/>
    <property type="evidence" value="ECO:0007669"/>
    <property type="project" value="UniProtKB-EC"/>
</dbReference>
<evidence type="ECO:0000256" key="10">
    <source>
        <dbReference type="PROSITE-ProRule" id="PRU10141"/>
    </source>
</evidence>
<dbReference type="Gene3D" id="1.10.510.10">
    <property type="entry name" value="Transferase(Phosphotransferase) domain 1"/>
    <property type="match status" value="1"/>
</dbReference>
<sequence>MQRYNTQSNRDTISGEGYVASNELVDPESLYTKQNQIGGGSFGKVYKGVDKRTGQAVAIKVIDVENAEDEVDDIIQEINILSELHSPFVTKYYGSYLKGSDLWIIMEFCSGGSCGDLMKPGVIAEEYITIIIRELLMGLEYLHSDNKLHRDIKAANVLLGSNGQVKLADFGVSGQLTATMTKKNTFVGTPFWMAPEVIKQSGYDQKADIWSLGITAIELALGEPPYSDIHPMKVLFLIPKNPPPTLEGNFSDKFREFVQLCLQRDPRDRPTAKELLKHPFVKKAKRTTYLTELIERHERWIIENGNKKGHDDDASSKASDSMDSRTMDDSDTESDLWDFGTIRPVGGRGDGGAGLKSLSAAAANMRYVAQSIDQDYGDGGGSKMGRLVQSPQIPRAVPPVPSHISSNNHRNPSPTRQELPPAAPPHAPGRDSGYASSGTVRGLGKPPVYKLNTPPREPRLQQNPPNSPPYQHQPVYQPQPQHVQSQPSSPGRPKFNPNQVQSPHHRRVSSASEHDVQFQQELAQDMSWMKLASPGHNRDITPRGPIAPLPVKGVVGDGRIEVELNSGLSTPSSSFGEPRPVFSQPQIVRQNSNDIAQEQMRRQQQHQQQQQHQLVHKSSALGPPPGLHHPRSQQQLRQGPPLPPSHSHVNSSTNSNVNNHHQLPQLPPQQDPRRMSQSSLKTTTPEPPELTALDGVILPALEAALQRRTYHLQMAIRKAQQSSSASAQLKAQETAKAHDRLKKLVYKAASIFREIEQSDSTQPVGMGGEVNGFLEGFLEEVLVRVEAEDDDGMGSPEVQRRRREEEGQMW</sequence>
<evidence type="ECO:0000256" key="9">
    <source>
        <dbReference type="ARBA" id="ARBA00048679"/>
    </source>
</evidence>
<feature type="region of interest" description="Disordered" evidence="11">
    <location>
        <begin position="596"/>
        <end position="691"/>
    </location>
</feature>
<dbReference type="InterPro" id="IPR000719">
    <property type="entry name" value="Prot_kinase_dom"/>
</dbReference>
<evidence type="ECO:0000259" key="12">
    <source>
        <dbReference type="PROSITE" id="PS50011"/>
    </source>
</evidence>
<feature type="domain" description="Protein kinase" evidence="12">
    <location>
        <begin position="31"/>
        <end position="281"/>
    </location>
</feature>
<keyword evidence="14" id="KW-1185">Reference proteome</keyword>
<comment type="catalytic activity">
    <reaction evidence="9">
        <text>L-seryl-[protein] + ATP = O-phospho-L-seryl-[protein] + ADP + H(+)</text>
        <dbReference type="Rhea" id="RHEA:17989"/>
        <dbReference type="Rhea" id="RHEA-COMP:9863"/>
        <dbReference type="Rhea" id="RHEA-COMP:11604"/>
        <dbReference type="ChEBI" id="CHEBI:15378"/>
        <dbReference type="ChEBI" id="CHEBI:29999"/>
        <dbReference type="ChEBI" id="CHEBI:30616"/>
        <dbReference type="ChEBI" id="CHEBI:83421"/>
        <dbReference type="ChEBI" id="CHEBI:456216"/>
        <dbReference type="EC" id="2.7.11.1"/>
    </reaction>
</comment>
<name>A0ABR3GBT2_9PEZI</name>
<dbReference type="Proteomes" id="UP001447188">
    <property type="component" value="Unassembled WGS sequence"/>
</dbReference>
<dbReference type="SUPFAM" id="SSF56112">
    <property type="entry name" value="Protein kinase-like (PK-like)"/>
    <property type="match status" value="1"/>
</dbReference>
<dbReference type="Gene3D" id="3.30.200.20">
    <property type="entry name" value="Phosphorylase Kinase, domain 1"/>
    <property type="match status" value="1"/>
</dbReference>
<proteinExistence type="inferred from homology"/>
<feature type="compositionally biased region" description="Low complexity" evidence="11">
    <location>
        <begin position="469"/>
        <end position="489"/>
    </location>
</feature>
<evidence type="ECO:0000256" key="4">
    <source>
        <dbReference type="ARBA" id="ARBA00022679"/>
    </source>
</evidence>
<dbReference type="PROSITE" id="PS50011">
    <property type="entry name" value="PROTEIN_KINASE_DOM"/>
    <property type="match status" value="1"/>
</dbReference>
<feature type="region of interest" description="Disordered" evidence="11">
    <location>
        <begin position="393"/>
        <end position="517"/>
    </location>
</feature>
<protein>
    <recommendedName>
        <fullName evidence="2">non-specific serine/threonine protein kinase</fullName>
        <ecNumber evidence="2">2.7.11.1</ecNumber>
    </recommendedName>
</protein>
<evidence type="ECO:0000256" key="11">
    <source>
        <dbReference type="SAM" id="MobiDB-lite"/>
    </source>
</evidence>
<keyword evidence="4 13" id="KW-0808">Transferase</keyword>
<feature type="compositionally biased region" description="Low complexity" evidence="11">
    <location>
        <begin position="632"/>
        <end position="664"/>
    </location>
</feature>
<comment type="catalytic activity">
    <reaction evidence="8">
        <text>L-threonyl-[protein] + ATP = O-phospho-L-threonyl-[protein] + ADP + H(+)</text>
        <dbReference type="Rhea" id="RHEA:46608"/>
        <dbReference type="Rhea" id="RHEA-COMP:11060"/>
        <dbReference type="Rhea" id="RHEA-COMP:11605"/>
        <dbReference type="ChEBI" id="CHEBI:15378"/>
        <dbReference type="ChEBI" id="CHEBI:30013"/>
        <dbReference type="ChEBI" id="CHEBI:30616"/>
        <dbReference type="ChEBI" id="CHEBI:61977"/>
        <dbReference type="ChEBI" id="CHEBI:456216"/>
        <dbReference type="EC" id="2.7.11.1"/>
    </reaction>
</comment>
<dbReference type="Pfam" id="PF00069">
    <property type="entry name" value="Pkinase"/>
    <property type="match status" value="1"/>
</dbReference>
<evidence type="ECO:0000256" key="8">
    <source>
        <dbReference type="ARBA" id="ARBA00047899"/>
    </source>
</evidence>
<keyword evidence="7 10" id="KW-0067">ATP-binding</keyword>
<reference evidence="13 14" key="1">
    <citation type="submission" date="2024-02" db="EMBL/GenBank/DDBJ databases">
        <title>Discinaceae phylogenomics.</title>
        <authorList>
            <person name="Dirks A.C."/>
            <person name="James T.Y."/>
        </authorList>
    </citation>
    <scope>NUCLEOTIDE SEQUENCE [LARGE SCALE GENOMIC DNA]</scope>
    <source>
        <strain evidence="13 14">ACD0624</strain>
    </source>
</reference>
<keyword evidence="3" id="KW-0723">Serine/threonine-protein kinase</keyword>
<dbReference type="SMART" id="SM00220">
    <property type="entry name" value="S_TKc"/>
    <property type="match status" value="1"/>
</dbReference>
<comment type="caution">
    <text evidence="13">The sequence shown here is derived from an EMBL/GenBank/DDBJ whole genome shotgun (WGS) entry which is preliminary data.</text>
</comment>
<dbReference type="PANTHER" id="PTHR48012">
    <property type="entry name" value="STERILE20-LIKE KINASE, ISOFORM B-RELATED"/>
    <property type="match status" value="1"/>
</dbReference>
<dbReference type="PROSITE" id="PS00107">
    <property type="entry name" value="PROTEIN_KINASE_ATP"/>
    <property type="match status" value="1"/>
</dbReference>
<feature type="compositionally biased region" description="Polar residues" evidence="11">
    <location>
        <begin position="403"/>
        <end position="416"/>
    </location>
</feature>
<evidence type="ECO:0000256" key="5">
    <source>
        <dbReference type="ARBA" id="ARBA00022741"/>
    </source>
</evidence>
<gene>
    <name evidence="13" type="primary">PAK6</name>
    <name evidence="13" type="ORF">Q9L58_007669</name>
</gene>
<accession>A0ABR3GBT2</accession>
<dbReference type="InterPro" id="IPR050629">
    <property type="entry name" value="STE20/SPS1-PAK"/>
</dbReference>
<evidence type="ECO:0000256" key="2">
    <source>
        <dbReference type="ARBA" id="ARBA00012513"/>
    </source>
</evidence>
<feature type="region of interest" description="Disordered" evidence="11">
    <location>
        <begin position="305"/>
        <end position="351"/>
    </location>
</feature>
<feature type="binding site" evidence="10">
    <location>
        <position position="60"/>
    </location>
    <ligand>
        <name>ATP</name>
        <dbReference type="ChEBI" id="CHEBI:30616"/>
    </ligand>
</feature>